<dbReference type="InterPro" id="IPR022000">
    <property type="entry name" value="Min27-like_integrase_DNA_bind"/>
</dbReference>
<evidence type="ECO:0000256" key="1">
    <source>
        <dbReference type="ARBA" id="ARBA00023172"/>
    </source>
</evidence>
<comment type="caution">
    <text evidence="3">The sequence shown here is derived from an EMBL/GenBank/DDBJ whole genome shotgun (WGS) entry which is preliminary data.</text>
</comment>
<dbReference type="SUPFAM" id="SSF56349">
    <property type="entry name" value="DNA breaking-rejoining enzymes"/>
    <property type="match status" value="1"/>
</dbReference>
<protein>
    <submittedName>
        <fullName evidence="3">DUF3596 domain-containing protein</fullName>
    </submittedName>
</protein>
<accession>A0ABS8C2F5</accession>
<name>A0ABS8C2F5_9ALTE</name>
<dbReference type="Proteomes" id="UP000633814">
    <property type="component" value="Unassembled WGS sequence"/>
</dbReference>
<keyword evidence="1" id="KW-0233">DNA recombination</keyword>
<dbReference type="RefSeq" id="WP_226750585.1">
    <property type="nucleotide sequence ID" value="NZ_JAEINI020000003.1"/>
</dbReference>
<evidence type="ECO:0000313" key="4">
    <source>
        <dbReference type="Proteomes" id="UP000633814"/>
    </source>
</evidence>
<evidence type="ECO:0000313" key="3">
    <source>
        <dbReference type="EMBL" id="MCB5226494.1"/>
    </source>
</evidence>
<organism evidence="3 4">
    <name type="scientific">Alishewanella maricola</name>
    <dbReference type="NCBI Taxonomy" id="2795740"/>
    <lineage>
        <taxon>Bacteria</taxon>
        <taxon>Pseudomonadati</taxon>
        <taxon>Pseudomonadota</taxon>
        <taxon>Gammaproteobacteria</taxon>
        <taxon>Alteromonadales</taxon>
        <taxon>Alteromonadaceae</taxon>
        <taxon>Alishewanella</taxon>
    </lineage>
</organism>
<sequence length="341" mass="39400">MRAIMRDSTGKLNIRLKFLGCSFAEPTNFVDSKTNRARLSTILNAIQHGVRQGEFDYVSYFPHSRNLTKIISLKSKFIALDERRLPTVQQFYQYQFEQHRYYVNPKRAARIMACFGDVPVDRVSGRHLCKLAYELRDLREISLEERIRTLRLALNILDQSAVAFMLDKPLHLTPSDDNQALLGYLDVLVICDCVPSKYRDFFLLQYITGLPASILLSLKWEQYRPDEAFFELSGRFVHVDKYARELLFKLKQRSGNNQYVFCNSLGQKLEGRLNWLRNECWRTACSSAGMGQLGSRALRDASVIYLYAGGMSVEQICQQTGILFKPTVQRILSQYLLQCLS</sequence>
<dbReference type="Pfam" id="PF12167">
    <property type="entry name" value="Arm-DNA-bind_2"/>
    <property type="match status" value="1"/>
</dbReference>
<evidence type="ECO:0000259" key="2">
    <source>
        <dbReference type="Pfam" id="PF12167"/>
    </source>
</evidence>
<reference evidence="3 4" key="1">
    <citation type="submission" date="2021-10" db="EMBL/GenBank/DDBJ databases">
        <title>Alishewanella koreense sp. nov. isolated from seawater of southwestern coast in South Korea and the proposal for the reclassification of Rheinheimera perlucida and Rheinheimera tuosuensis as Arsukibacterium perlucida and Arsukibacterium tuosuensis.</title>
        <authorList>
            <person name="Kim K.H."/>
            <person name="Ruan W."/>
            <person name="Kim K.R."/>
            <person name="Baek J.H."/>
            <person name="Jeon C.O."/>
        </authorList>
    </citation>
    <scope>NUCLEOTIDE SEQUENCE [LARGE SCALE GENOMIC DNA]</scope>
    <source>
        <strain evidence="3 4">16-MA</strain>
    </source>
</reference>
<gene>
    <name evidence="3" type="ORF">JAO78_006665</name>
</gene>
<dbReference type="Gene3D" id="1.10.443.10">
    <property type="entry name" value="Intergrase catalytic core"/>
    <property type="match status" value="1"/>
</dbReference>
<proteinExistence type="predicted"/>
<dbReference type="InterPro" id="IPR011010">
    <property type="entry name" value="DNA_brk_join_enz"/>
</dbReference>
<feature type="domain" description="Min27-like integrase DNA-binding" evidence="2">
    <location>
        <begin position="5"/>
        <end position="65"/>
    </location>
</feature>
<keyword evidence="4" id="KW-1185">Reference proteome</keyword>
<dbReference type="InterPro" id="IPR013762">
    <property type="entry name" value="Integrase-like_cat_sf"/>
</dbReference>
<dbReference type="EMBL" id="JAEINI020000003">
    <property type="protein sequence ID" value="MCB5226494.1"/>
    <property type="molecule type" value="Genomic_DNA"/>
</dbReference>